<keyword evidence="1" id="KW-0812">Transmembrane</keyword>
<gene>
    <name evidence="2" type="ORF">HD556DRAFT_1308877</name>
</gene>
<dbReference type="GeneID" id="64593967"/>
<protein>
    <submittedName>
        <fullName evidence="2">Uncharacterized protein</fullName>
    </submittedName>
</protein>
<keyword evidence="1" id="KW-1133">Transmembrane helix</keyword>
<accession>A0A9P7AQ87</accession>
<dbReference type="OrthoDB" id="10393727at2759"/>
<evidence type="ECO:0000313" key="3">
    <source>
        <dbReference type="Proteomes" id="UP000719766"/>
    </source>
</evidence>
<dbReference type="EMBL" id="JABBWE010000032">
    <property type="protein sequence ID" value="KAG1793156.1"/>
    <property type="molecule type" value="Genomic_DNA"/>
</dbReference>
<evidence type="ECO:0000256" key="1">
    <source>
        <dbReference type="SAM" id="Phobius"/>
    </source>
</evidence>
<keyword evidence="1" id="KW-0472">Membrane</keyword>
<organism evidence="2 3">
    <name type="scientific">Suillus plorans</name>
    <dbReference type="NCBI Taxonomy" id="116603"/>
    <lineage>
        <taxon>Eukaryota</taxon>
        <taxon>Fungi</taxon>
        <taxon>Dikarya</taxon>
        <taxon>Basidiomycota</taxon>
        <taxon>Agaricomycotina</taxon>
        <taxon>Agaricomycetes</taxon>
        <taxon>Agaricomycetidae</taxon>
        <taxon>Boletales</taxon>
        <taxon>Suillineae</taxon>
        <taxon>Suillaceae</taxon>
        <taxon>Suillus</taxon>
    </lineage>
</organism>
<feature type="transmembrane region" description="Helical" evidence="1">
    <location>
        <begin position="20"/>
        <end position="43"/>
    </location>
</feature>
<name>A0A9P7AQ87_9AGAM</name>
<keyword evidence="3" id="KW-1185">Reference proteome</keyword>
<evidence type="ECO:0000313" key="2">
    <source>
        <dbReference type="EMBL" id="KAG1793156.1"/>
    </source>
</evidence>
<reference evidence="2" key="1">
    <citation type="journal article" date="2020" name="New Phytol.">
        <title>Comparative genomics reveals dynamic genome evolution in host specialist ectomycorrhizal fungi.</title>
        <authorList>
            <person name="Lofgren L.A."/>
            <person name="Nguyen N.H."/>
            <person name="Vilgalys R."/>
            <person name="Ruytinx J."/>
            <person name="Liao H.L."/>
            <person name="Branco S."/>
            <person name="Kuo A."/>
            <person name="LaButti K."/>
            <person name="Lipzen A."/>
            <person name="Andreopoulos W."/>
            <person name="Pangilinan J."/>
            <person name="Riley R."/>
            <person name="Hundley H."/>
            <person name="Na H."/>
            <person name="Barry K."/>
            <person name="Grigoriev I.V."/>
            <person name="Stajich J.E."/>
            <person name="Kennedy P.G."/>
        </authorList>
    </citation>
    <scope>NUCLEOTIDE SEQUENCE</scope>
    <source>
        <strain evidence="2">S12</strain>
    </source>
</reference>
<sequence>MTPAASLNETPRSKNYTGEVFIYTISASMSAIKPRGLLVMYLARLQREKVLMGKEHDIGNICRKHLEECLREVLILTLILLIDMLGRVKLFRKHEDDGWTMHLIEAAACRLDELSEDLPKSS</sequence>
<dbReference type="Proteomes" id="UP000719766">
    <property type="component" value="Unassembled WGS sequence"/>
</dbReference>
<comment type="caution">
    <text evidence="2">The sequence shown here is derived from an EMBL/GenBank/DDBJ whole genome shotgun (WGS) entry which is preliminary data.</text>
</comment>
<dbReference type="RefSeq" id="XP_041159645.1">
    <property type="nucleotide sequence ID" value="XM_041300203.1"/>
</dbReference>
<proteinExistence type="predicted"/>
<dbReference type="AlphaFoldDB" id="A0A9P7AQ87"/>